<evidence type="ECO:0000313" key="1">
    <source>
        <dbReference type="EMBL" id="CAC5389050.1"/>
    </source>
</evidence>
<sequence>MLVLFKVDDGVKMTGGEADIWSVEQMLLLKSEEKMSFLSMVFFLDGEVEVSSKWETKVLGVQIPLCFRDASYIGTIGETTLNSNFQKYSLIVSQMVKESSETALLVEIASYEELQKGIDIVADARQSTVNSYGTCMLNLKNAKTNIRYNVRFIVVDDKYTLLVGAKAIQAMNLIKIQFENIMVCKKGSKSNADFSSILTLRHICTDGFEGTVGLRCRLDLPAPEYFQQLLEREIEALPGVKTVADDILVYGEGDTFEAANQPFKA</sequence>
<protein>
    <submittedName>
        <fullName evidence="1">Uncharacterized protein</fullName>
    </submittedName>
</protein>
<organism evidence="1 2">
    <name type="scientific">Mytilus coruscus</name>
    <name type="common">Sea mussel</name>
    <dbReference type="NCBI Taxonomy" id="42192"/>
    <lineage>
        <taxon>Eukaryota</taxon>
        <taxon>Metazoa</taxon>
        <taxon>Spiralia</taxon>
        <taxon>Lophotrochozoa</taxon>
        <taxon>Mollusca</taxon>
        <taxon>Bivalvia</taxon>
        <taxon>Autobranchia</taxon>
        <taxon>Pteriomorphia</taxon>
        <taxon>Mytilida</taxon>
        <taxon>Mytiloidea</taxon>
        <taxon>Mytilidae</taxon>
        <taxon>Mytilinae</taxon>
        <taxon>Mytilus</taxon>
    </lineage>
</organism>
<accession>A0A6J8C1U6</accession>
<dbReference type="AlphaFoldDB" id="A0A6J8C1U6"/>
<dbReference type="Proteomes" id="UP000507470">
    <property type="component" value="Unassembled WGS sequence"/>
</dbReference>
<name>A0A6J8C1U6_MYTCO</name>
<reference evidence="1 2" key="1">
    <citation type="submission" date="2020-06" db="EMBL/GenBank/DDBJ databases">
        <authorList>
            <person name="Li R."/>
            <person name="Bekaert M."/>
        </authorList>
    </citation>
    <scope>NUCLEOTIDE SEQUENCE [LARGE SCALE GENOMIC DNA]</scope>
    <source>
        <strain evidence="2">wild</strain>
    </source>
</reference>
<proteinExistence type="predicted"/>
<dbReference type="EMBL" id="CACVKT020004314">
    <property type="protein sequence ID" value="CAC5389050.1"/>
    <property type="molecule type" value="Genomic_DNA"/>
</dbReference>
<gene>
    <name evidence="1" type="ORF">MCOR_24267</name>
</gene>
<evidence type="ECO:0000313" key="2">
    <source>
        <dbReference type="Proteomes" id="UP000507470"/>
    </source>
</evidence>
<keyword evidence="2" id="KW-1185">Reference proteome</keyword>